<proteinExistence type="predicted"/>
<comment type="caution">
    <text evidence="1">The sequence shown here is derived from an EMBL/GenBank/DDBJ whole genome shotgun (WGS) entry which is preliminary data.</text>
</comment>
<dbReference type="Proteomes" id="UP000654918">
    <property type="component" value="Unassembled WGS sequence"/>
</dbReference>
<dbReference type="EMBL" id="WIGO01000353">
    <property type="protein sequence ID" value="KAF6815623.1"/>
    <property type="molecule type" value="Genomic_DNA"/>
</dbReference>
<gene>
    <name evidence="1" type="ORF">CPLU01_14088</name>
</gene>
<sequence length="106" mass="11839">MRSRDQPVPYLIEALGARGCMAGIRRRPEGGQGYIRLPSWERDGGDGGNLLPRCQLQMKGATAYTYYTDSMHGHAIPPKGPDLDLEPHLQARGAYYMYWGMIPESV</sequence>
<protein>
    <submittedName>
        <fullName evidence="1">Uncharacterized protein</fullName>
    </submittedName>
</protein>
<keyword evidence="2" id="KW-1185">Reference proteome</keyword>
<evidence type="ECO:0000313" key="2">
    <source>
        <dbReference type="Proteomes" id="UP000654918"/>
    </source>
</evidence>
<name>A0A8H6JMK9_9PEZI</name>
<accession>A0A8H6JMK9</accession>
<organism evidence="1 2">
    <name type="scientific">Colletotrichum plurivorum</name>
    <dbReference type="NCBI Taxonomy" id="2175906"/>
    <lineage>
        <taxon>Eukaryota</taxon>
        <taxon>Fungi</taxon>
        <taxon>Dikarya</taxon>
        <taxon>Ascomycota</taxon>
        <taxon>Pezizomycotina</taxon>
        <taxon>Sordariomycetes</taxon>
        <taxon>Hypocreomycetidae</taxon>
        <taxon>Glomerellales</taxon>
        <taxon>Glomerellaceae</taxon>
        <taxon>Colletotrichum</taxon>
        <taxon>Colletotrichum orchidearum species complex</taxon>
    </lineage>
</organism>
<evidence type="ECO:0000313" key="1">
    <source>
        <dbReference type="EMBL" id="KAF6815623.1"/>
    </source>
</evidence>
<reference evidence="1" key="1">
    <citation type="journal article" date="2020" name="Phytopathology">
        <title>Genome Sequence Resources of Colletotrichum truncatum, C. plurivorum, C. musicola, and C. sojae: Four Species Pathogenic to Soybean (Glycine max).</title>
        <authorList>
            <person name="Rogerio F."/>
            <person name="Boufleur T.R."/>
            <person name="Ciampi-Guillardi M."/>
            <person name="Sukno S.A."/>
            <person name="Thon M.R."/>
            <person name="Massola Junior N.S."/>
            <person name="Baroncelli R."/>
        </authorList>
    </citation>
    <scope>NUCLEOTIDE SEQUENCE</scope>
    <source>
        <strain evidence="1">LFN00145</strain>
    </source>
</reference>
<dbReference type="AlphaFoldDB" id="A0A8H6JMK9"/>